<dbReference type="EMBL" id="LDPH01000016">
    <property type="protein sequence ID" value="KLV25444.1"/>
    <property type="molecule type" value="Genomic_DNA"/>
</dbReference>
<dbReference type="AlphaFoldDB" id="A0A0J1IHI5"/>
<dbReference type="PATRIC" id="fig|1397.4.peg.1343"/>
<evidence type="ECO:0008006" key="3">
    <source>
        <dbReference type="Google" id="ProtNLM"/>
    </source>
</evidence>
<dbReference type="Pfam" id="PF12730">
    <property type="entry name" value="ABC2_membrane_4"/>
    <property type="match status" value="1"/>
</dbReference>
<dbReference type="Proteomes" id="UP000036045">
    <property type="component" value="Unassembled WGS sequence"/>
</dbReference>
<proteinExistence type="predicted"/>
<dbReference type="GeneID" id="56348248"/>
<evidence type="ECO:0000313" key="1">
    <source>
        <dbReference type="EMBL" id="KLV25444.1"/>
    </source>
</evidence>
<organism evidence="1 2">
    <name type="scientific">Niallia circulans</name>
    <name type="common">Bacillus circulans</name>
    <dbReference type="NCBI Taxonomy" id="1397"/>
    <lineage>
        <taxon>Bacteria</taxon>
        <taxon>Bacillati</taxon>
        <taxon>Bacillota</taxon>
        <taxon>Bacilli</taxon>
        <taxon>Bacillales</taxon>
        <taxon>Bacillaceae</taxon>
        <taxon>Niallia</taxon>
    </lineage>
</organism>
<dbReference type="PANTHER" id="PTHR37305:SF1">
    <property type="entry name" value="MEMBRANE PROTEIN"/>
    <property type="match status" value="1"/>
</dbReference>
<dbReference type="RefSeq" id="WP_047943248.1">
    <property type="nucleotide sequence ID" value="NZ_CP053989.1"/>
</dbReference>
<reference evidence="1 2" key="1">
    <citation type="submission" date="2015-05" db="EMBL/GenBank/DDBJ databases">
        <title>Whole genome sequence and identification of bacterial endophytes from Costus igneus.</title>
        <authorList>
            <person name="Lee Y.P."/>
            <person name="Gan H.M."/>
            <person name="Eng W."/>
            <person name="Wheatley M.S."/>
            <person name="Caraballo A."/>
            <person name="Polter S."/>
            <person name="Savka M.A."/>
            <person name="Hudson A.O."/>
        </authorList>
    </citation>
    <scope>NUCLEOTIDE SEQUENCE [LARGE SCALE GENOMIC DNA]</scope>
    <source>
        <strain evidence="1 2">RIT379</strain>
    </source>
</reference>
<dbReference type="CDD" id="cd21809">
    <property type="entry name" value="ABC-2_lan_permease-like"/>
    <property type="match status" value="1"/>
</dbReference>
<sequence>MKLATLILLESYKQKKGWLWLFLLVIPTGTTLAMFLDINERYDYLRDTASPGYNSWDILLLENHSVLGWGMFLPMFIGIIYSLIFQVEESQNNWKQILSLPIKRETVYFSKFLAGLLCCIALIILNVLGLILVGYMMDFPEAVEWSNYLVYAGKQIVMILAVASLHNWLSSYFKNTIIPIAIGFAGVIVSGIVKFQYPEAGKFFPYTYPYVTDGLVNKELAEFLPYSLVFTLLFLCFGIWQFKRKDVL</sequence>
<evidence type="ECO:0000313" key="2">
    <source>
        <dbReference type="Proteomes" id="UP000036045"/>
    </source>
</evidence>
<dbReference type="PANTHER" id="PTHR37305">
    <property type="entry name" value="INTEGRAL MEMBRANE PROTEIN-RELATED"/>
    <property type="match status" value="1"/>
</dbReference>
<dbReference type="OrthoDB" id="3190532at2"/>
<keyword evidence="2" id="KW-1185">Reference proteome</keyword>
<name>A0A0J1IHI5_NIACI</name>
<comment type="caution">
    <text evidence="1">The sequence shown here is derived from an EMBL/GenBank/DDBJ whole genome shotgun (WGS) entry which is preliminary data.</text>
</comment>
<gene>
    <name evidence="1" type="ORF">ABW02_15770</name>
</gene>
<protein>
    <recommendedName>
        <fullName evidence="3">ABC transporter permease</fullName>
    </recommendedName>
</protein>
<accession>A0A0J1IHI5</accession>